<dbReference type="InterPro" id="IPR002401">
    <property type="entry name" value="Cyt_P450_E_grp-I"/>
</dbReference>
<evidence type="ECO:0000256" key="5">
    <source>
        <dbReference type="ARBA" id="ARBA00022723"/>
    </source>
</evidence>
<keyword evidence="11" id="KW-0472">Membrane</keyword>
<evidence type="ECO:0000256" key="3">
    <source>
        <dbReference type="ARBA" id="ARBA00010617"/>
    </source>
</evidence>
<dbReference type="PROSITE" id="PS00086">
    <property type="entry name" value="CYTOCHROME_P450"/>
    <property type="match status" value="1"/>
</dbReference>
<dbReference type="PANTHER" id="PTHR46300">
    <property type="entry name" value="P450, PUTATIVE (EUROFUNG)-RELATED-RELATED"/>
    <property type="match status" value="1"/>
</dbReference>
<feature type="binding site" description="axial binding residue" evidence="9">
    <location>
        <position position="458"/>
    </location>
    <ligand>
        <name>heme</name>
        <dbReference type="ChEBI" id="CHEBI:30413"/>
    </ligand>
    <ligandPart>
        <name>Fe</name>
        <dbReference type="ChEBI" id="CHEBI:18248"/>
    </ligandPart>
</feature>
<dbReference type="Pfam" id="PF00067">
    <property type="entry name" value="p450"/>
    <property type="match status" value="1"/>
</dbReference>
<reference evidence="12" key="1">
    <citation type="submission" date="2021-01" db="EMBL/GenBank/DDBJ databases">
        <authorList>
            <person name="Kaushik A."/>
        </authorList>
    </citation>
    <scope>NUCLEOTIDE SEQUENCE</scope>
    <source>
        <strain evidence="12">AG1-1C</strain>
    </source>
</reference>
<keyword evidence="7 9" id="KW-0408">Iron</keyword>
<evidence type="ECO:0000313" key="13">
    <source>
        <dbReference type="Proteomes" id="UP000663846"/>
    </source>
</evidence>
<evidence type="ECO:0000256" key="9">
    <source>
        <dbReference type="PIRSR" id="PIRSR602401-1"/>
    </source>
</evidence>
<dbReference type="GO" id="GO:0005506">
    <property type="term" value="F:iron ion binding"/>
    <property type="evidence" value="ECO:0007669"/>
    <property type="project" value="InterPro"/>
</dbReference>
<dbReference type="InterPro" id="IPR050364">
    <property type="entry name" value="Cytochrome_P450_fung"/>
</dbReference>
<evidence type="ECO:0000256" key="7">
    <source>
        <dbReference type="ARBA" id="ARBA00023004"/>
    </source>
</evidence>
<evidence type="ECO:0000256" key="11">
    <source>
        <dbReference type="SAM" id="Phobius"/>
    </source>
</evidence>
<feature type="transmembrane region" description="Helical" evidence="11">
    <location>
        <begin position="15"/>
        <end position="35"/>
    </location>
</feature>
<name>A0A8H2WHT4_9AGAM</name>
<evidence type="ECO:0000313" key="12">
    <source>
        <dbReference type="EMBL" id="CAE6385703.1"/>
    </source>
</evidence>
<dbReference type="Proteomes" id="UP000663846">
    <property type="component" value="Unassembled WGS sequence"/>
</dbReference>
<keyword evidence="4 9" id="KW-0349">Heme</keyword>
<dbReference type="SUPFAM" id="SSF48264">
    <property type="entry name" value="Cytochrome P450"/>
    <property type="match status" value="1"/>
</dbReference>
<dbReference type="GO" id="GO:0016705">
    <property type="term" value="F:oxidoreductase activity, acting on paired donors, with incorporation or reduction of molecular oxygen"/>
    <property type="evidence" value="ECO:0007669"/>
    <property type="project" value="InterPro"/>
</dbReference>
<gene>
    <name evidence="12" type="ORF">RDB_LOCUS38871</name>
</gene>
<dbReference type="PANTHER" id="PTHR46300:SF7">
    <property type="entry name" value="P450, PUTATIVE (EUROFUNG)-RELATED"/>
    <property type="match status" value="1"/>
</dbReference>
<keyword evidence="8 10" id="KW-0503">Monooxygenase</keyword>
<comment type="similarity">
    <text evidence="3 10">Belongs to the cytochrome P450 family.</text>
</comment>
<dbReference type="CDD" id="cd11065">
    <property type="entry name" value="CYP64-like"/>
    <property type="match status" value="1"/>
</dbReference>
<dbReference type="GO" id="GO:0020037">
    <property type="term" value="F:heme binding"/>
    <property type="evidence" value="ECO:0007669"/>
    <property type="project" value="InterPro"/>
</dbReference>
<evidence type="ECO:0008006" key="14">
    <source>
        <dbReference type="Google" id="ProtNLM"/>
    </source>
</evidence>
<comment type="pathway">
    <text evidence="2">Secondary metabolite biosynthesis.</text>
</comment>
<evidence type="ECO:0000256" key="6">
    <source>
        <dbReference type="ARBA" id="ARBA00023002"/>
    </source>
</evidence>
<sequence>MVLNPIRQPFATSSHISLVATAVTLALASWTLYALPRRTQKLPLPPGPKSDPVIGHLRVMPASDEHRVYAKWGKELNSDIISISILGQTIVVLNSTNAASELLDRRSAIYSDRPELPMVSHPDLVDWSKNTAIMRYGERWRSQRRMTNRVLNKGASTQLWPVVVEQCRLALQRISTSPENFIREIRRMMGSTLLSTVYGYEVTSAHDHLVELVEIAVDHFSDAVIPGNFYVNMIPWLRHVPDWFPGAGWKQVIKTWRKEKDEVVNMPFDWTKNQTISGTAAHSMVQSLLTDLENSSDAEQDSTETEEKIKWAAVAIFLAGWLIAGGTDTSAAAILLFILAMTLNQHVVAKAQAEIDQVIGQERLPEMSDRESLPYIECVMREVLRWKPVGPIGLPHACMEDDEYQDYFIPKGAVVISNIWAMCHDDSIYHEPEKFDPDRFLDPQVPRPPIFGFGRRLCPGVHMAESTLFITIATFLALFDIRPVKDEKGREILPEVKMKSNTAISYPADFKCSITPRSEKAMETLKLSIA</sequence>
<comment type="caution">
    <text evidence="12">The sequence shown here is derived from an EMBL/GenBank/DDBJ whole genome shotgun (WGS) entry which is preliminary data.</text>
</comment>
<dbReference type="InterPro" id="IPR036396">
    <property type="entry name" value="Cyt_P450_sf"/>
</dbReference>
<dbReference type="InterPro" id="IPR017972">
    <property type="entry name" value="Cyt_P450_CS"/>
</dbReference>
<keyword evidence="5 9" id="KW-0479">Metal-binding</keyword>
<dbReference type="PRINTS" id="PR00463">
    <property type="entry name" value="EP450I"/>
</dbReference>
<comment type="cofactor">
    <cofactor evidence="1 9">
        <name>heme</name>
        <dbReference type="ChEBI" id="CHEBI:30413"/>
    </cofactor>
</comment>
<evidence type="ECO:0000256" key="2">
    <source>
        <dbReference type="ARBA" id="ARBA00005179"/>
    </source>
</evidence>
<keyword evidence="6 10" id="KW-0560">Oxidoreductase</keyword>
<dbReference type="AlphaFoldDB" id="A0A8H2WHT4"/>
<evidence type="ECO:0000256" key="4">
    <source>
        <dbReference type="ARBA" id="ARBA00022617"/>
    </source>
</evidence>
<accession>A0A8H2WHT4</accession>
<dbReference type="EMBL" id="CAJMWS010000245">
    <property type="protein sequence ID" value="CAE6385703.1"/>
    <property type="molecule type" value="Genomic_DNA"/>
</dbReference>
<keyword evidence="11" id="KW-0812">Transmembrane</keyword>
<evidence type="ECO:0000256" key="1">
    <source>
        <dbReference type="ARBA" id="ARBA00001971"/>
    </source>
</evidence>
<protein>
    <recommendedName>
        <fullName evidence="14">O-methylsterigmatocystin oxidoreductase</fullName>
    </recommendedName>
</protein>
<evidence type="ECO:0000256" key="8">
    <source>
        <dbReference type="ARBA" id="ARBA00023033"/>
    </source>
</evidence>
<organism evidence="12 13">
    <name type="scientific">Rhizoctonia solani</name>
    <dbReference type="NCBI Taxonomy" id="456999"/>
    <lineage>
        <taxon>Eukaryota</taxon>
        <taxon>Fungi</taxon>
        <taxon>Dikarya</taxon>
        <taxon>Basidiomycota</taxon>
        <taxon>Agaricomycotina</taxon>
        <taxon>Agaricomycetes</taxon>
        <taxon>Cantharellales</taxon>
        <taxon>Ceratobasidiaceae</taxon>
        <taxon>Rhizoctonia</taxon>
    </lineage>
</organism>
<keyword evidence="11" id="KW-1133">Transmembrane helix</keyword>
<evidence type="ECO:0000256" key="10">
    <source>
        <dbReference type="RuleBase" id="RU000461"/>
    </source>
</evidence>
<dbReference type="Gene3D" id="1.10.630.10">
    <property type="entry name" value="Cytochrome P450"/>
    <property type="match status" value="1"/>
</dbReference>
<proteinExistence type="inferred from homology"/>
<dbReference type="GO" id="GO:0004497">
    <property type="term" value="F:monooxygenase activity"/>
    <property type="evidence" value="ECO:0007669"/>
    <property type="project" value="UniProtKB-KW"/>
</dbReference>
<dbReference type="InterPro" id="IPR001128">
    <property type="entry name" value="Cyt_P450"/>
</dbReference>